<feature type="non-terminal residue" evidence="1">
    <location>
        <position position="1"/>
    </location>
</feature>
<sequence length="133" mass="15316">GFPVLAAMEQWEPIDEEASADDFIKCYLKISSSDSVDHVNFSLWKKTGPFLEVRFFVCFSFLQIRGVRAAKKCRGYQTNQIRNARVLISRSGSTLFEELDLYYIRPVDGQNIDEPGRHHQIYISKPLIILSNI</sequence>
<protein>
    <submittedName>
        <fullName evidence="1">1-deoxy-D-xylulose-5-phosphate synthase-like protein DXS</fullName>
    </submittedName>
</protein>
<reference evidence="1" key="1">
    <citation type="submission" date="2003-08" db="EMBL/GenBank/DDBJ databases">
        <title>Hyacinthus orientalis 1-deoxy-D-xylulose-5-phosphate synthase like protein mRNA, expressed during the regeneration of floral buds in vitro.</title>
        <authorList>
            <person name="Fan J.H."/>
            <person name="Ma Y."/>
            <person name="Zhang X.S."/>
        </authorList>
    </citation>
    <scope>NUCLEOTIDE SEQUENCE</scope>
    <source>
        <tissue evidence="1">Floral meristem 5-10 days when regenerated in vitro</tissue>
    </source>
</reference>
<name>Q677B8_HYAOR</name>
<organism evidence="1">
    <name type="scientific">Hyacinthus orientalis</name>
    <name type="common">Common hyacinth</name>
    <dbReference type="NCBI Taxonomy" id="82025"/>
    <lineage>
        <taxon>Eukaryota</taxon>
        <taxon>Viridiplantae</taxon>
        <taxon>Streptophyta</taxon>
        <taxon>Embryophyta</taxon>
        <taxon>Tracheophyta</taxon>
        <taxon>Spermatophyta</taxon>
        <taxon>Magnoliopsida</taxon>
        <taxon>Liliopsida</taxon>
        <taxon>Asparagales</taxon>
        <taxon>Hyacinthaceae</taxon>
        <taxon>Hyacinthoideae</taxon>
        <taxon>Hyacintheae</taxon>
        <taxon>Hyacinthus</taxon>
    </lineage>
</organism>
<evidence type="ECO:0000313" key="1">
    <source>
        <dbReference type="EMBL" id="AAT08706.1"/>
    </source>
</evidence>
<proteinExistence type="evidence at transcript level"/>
<dbReference type="AlphaFoldDB" id="Q677B8"/>
<dbReference type="EMBL" id="AY389623">
    <property type="protein sequence ID" value="AAT08706.1"/>
    <property type="molecule type" value="mRNA"/>
</dbReference>
<accession>Q677B8</accession>